<protein>
    <submittedName>
        <fullName evidence="2">Pimeloyl-ACP methyl ester carboxylesterase</fullName>
    </submittedName>
</protein>
<dbReference type="PRINTS" id="PR00111">
    <property type="entry name" value="ABHYDROLASE"/>
</dbReference>
<dbReference type="STRING" id="927664.SAMN05421780_105144"/>
<keyword evidence="3" id="KW-1185">Reference proteome</keyword>
<dbReference type="Pfam" id="PF00561">
    <property type="entry name" value="Abhydrolase_1"/>
    <property type="match status" value="1"/>
</dbReference>
<dbReference type="SUPFAM" id="SSF53474">
    <property type="entry name" value="alpha/beta-Hydrolases"/>
    <property type="match status" value="1"/>
</dbReference>
<evidence type="ECO:0000313" key="2">
    <source>
        <dbReference type="EMBL" id="SFC41512.1"/>
    </source>
</evidence>
<dbReference type="InterPro" id="IPR000073">
    <property type="entry name" value="AB_hydrolase_1"/>
</dbReference>
<sequence>MDIPQQEGEPLLLSYKETGKGLPVVLLHGFCETKEIWKNFVPVLSKNYRVITVDLAGFGKNPPLTHALTIGDMAEDVYHLLKHLNVEQCVMIGHSMGGYVALAFAEKFSQRLKGLGLFHSTAHADSLEKRQGRTKTLDYIDRYGVAEFVEEFVTPLFFEGRRKELKDEIKFVTDMGKATPKSTVVEAIKAMRDRKDRTKVLEKANFPILFIVGRNDSAINFVHTSAQFIIPENATVHILNNTGHMGMFEREKETLRMVKHFLEDVEVHA</sequence>
<dbReference type="AlphaFoldDB" id="A0A1I1J0K9"/>
<feature type="domain" description="AB hydrolase-1" evidence="1">
    <location>
        <begin position="23"/>
        <end position="250"/>
    </location>
</feature>
<dbReference type="InterPro" id="IPR029058">
    <property type="entry name" value="AB_hydrolase_fold"/>
</dbReference>
<dbReference type="OrthoDB" id="252464at2"/>
<reference evidence="2 3" key="1">
    <citation type="submission" date="2016-10" db="EMBL/GenBank/DDBJ databases">
        <authorList>
            <person name="de Groot N.N."/>
        </authorList>
    </citation>
    <scope>NUCLEOTIDE SEQUENCE [LARGE SCALE GENOMIC DNA]</scope>
    <source>
        <strain evidence="2 3">DSM 6793</strain>
    </source>
</reference>
<evidence type="ECO:0000259" key="1">
    <source>
        <dbReference type="Pfam" id="PF00561"/>
    </source>
</evidence>
<organism evidence="2 3">
    <name type="scientific">Flexibacter flexilis DSM 6793</name>
    <dbReference type="NCBI Taxonomy" id="927664"/>
    <lineage>
        <taxon>Bacteria</taxon>
        <taxon>Pseudomonadati</taxon>
        <taxon>Bacteroidota</taxon>
        <taxon>Cytophagia</taxon>
        <taxon>Cytophagales</taxon>
        <taxon>Flexibacteraceae</taxon>
        <taxon>Flexibacter</taxon>
    </lineage>
</organism>
<gene>
    <name evidence="2" type="ORF">SAMN05421780_105144</name>
</gene>
<accession>A0A1I1J0K9</accession>
<dbReference type="InterPro" id="IPR050266">
    <property type="entry name" value="AB_hydrolase_sf"/>
</dbReference>
<dbReference type="Gene3D" id="3.40.50.1820">
    <property type="entry name" value="alpha/beta hydrolase"/>
    <property type="match status" value="1"/>
</dbReference>
<dbReference type="Proteomes" id="UP000199514">
    <property type="component" value="Unassembled WGS sequence"/>
</dbReference>
<dbReference type="RefSeq" id="WP_091511740.1">
    <property type="nucleotide sequence ID" value="NZ_FOLE01000005.1"/>
</dbReference>
<dbReference type="PANTHER" id="PTHR43798">
    <property type="entry name" value="MONOACYLGLYCEROL LIPASE"/>
    <property type="match status" value="1"/>
</dbReference>
<proteinExistence type="predicted"/>
<evidence type="ECO:0000313" key="3">
    <source>
        <dbReference type="Proteomes" id="UP000199514"/>
    </source>
</evidence>
<dbReference type="EMBL" id="FOLE01000005">
    <property type="protein sequence ID" value="SFC41512.1"/>
    <property type="molecule type" value="Genomic_DNA"/>
</dbReference>
<name>A0A1I1J0K9_9BACT</name>